<dbReference type="EMBL" id="JAAGLI010000060">
    <property type="protein sequence ID" value="NEA21335.1"/>
    <property type="molecule type" value="Genomic_DNA"/>
</dbReference>
<proteinExistence type="predicted"/>
<gene>
    <name evidence="2" type="ORF">G3I70_02315</name>
</gene>
<dbReference type="Proteomes" id="UP000475532">
    <property type="component" value="Unassembled WGS sequence"/>
</dbReference>
<name>A0A6L9Q828_9ACTN</name>
<comment type="caution">
    <text evidence="2">The sequence shown here is derived from an EMBL/GenBank/DDBJ whole genome shotgun (WGS) entry which is preliminary data.</text>
</comment>
<organism evidence="2 3">
    <name type="scientific">Actinomadura bangladeshensis</name>
    <dbReference type="NCBI Taxonomy" id="453573"/>
    <lineage>
        <taxon>Bacteria</taxon>
        <taxon>Bacillati</taxon>
        <taxon>Actinomycetota</taxon>
        <taxon>Actinomycetes</taxon>
        <taxon>Streptosporangiales</taxon>
        <taxon>Thermomonosporaceae</taxon>
        <taxon>Actinomadura</taxon>
    </lineage>
</organism>
<dbReference type="AlphaFoldDB" id="A0A6L9Q828"/>
<protein>
    <submittedName>
        <fullName evidence="2">Uncharacterized protein</fullName>
    </submittedName>
</protein>
<dbReference type="RefSeq" id="WP_163052987.1">
    <property type="nucleotide sequence ID" value="NZ_JAAGLI010000060.1"/>
</dbReference>
<sequence length="276" mass="30463">MHLDDDSPEWDQHSGGSGHDEPAWEHGDEDRALLYWDALDERGRDILRYLIRHRARKVPHTELVRELGLDPGGTKRSANVVAGSLYRASEGNKAAGRRYPFTWWEGKGGASYAVEKGTARIFESALNAARVAKSPGETVAFISPEDGAWPLVQRLNAILDGSDVRMVLGSACTTALKAVQQFTAALQLPYAAAQGWTEFIEHLGDRPASLRQCIVVADACQMLKYEDYDVWRRLAEVLPSGPHHMGGGASTLVLVDDETAWGEWVFRTIADVRPRG</sequence>
<evidence type="ECO:0000313" key="2">
    <source>
        <dbReference type="EMBL" id="NEA21335.1"/>
    </source>
</evidence>
<evidence type="ECO:0000313" key="3">
    <source>
        <dbReference type="Proteomes" id="UP000475532"/>
    </source>
</evidence>
<reference evidence="2 3" key="1">
    <citation type="submission" date="2020-01" db="EMBL/GenBank/DDBJ databases">
        <title>Insect and environment-associated Actinomycetes.</title>
        <authorList>
            <person name="Currrie C."/>
            <person name="Chevrette M."/>
            <person name="Carlson C."/>
            <person name="Stubbendieck R."/>
            <person name="Wendt-Pienkowski E."/>
        </authorList>
    </citation>
    <scope>NUCLEOTIDE SEQUENCE [LARGE SCALE GENOMIC DNA]</scope>
    <source>
        <strain evidence="2 3">SID10258</strain>
    </source>
</reference>
<feature type="region of interest" description="Disordered" evidence="1">
    <location>
        <begin position="1"/>
        <end position="25"/>
    </location>
</feature>
<dbReference type="InterPro" id="IPR046301">
    <property type="entry name" value="DUF6416"/>
</dbReference>
<dbReference type="Pfam" id="PF19980">
    <property type="entry name" value="DUF6416"/>
    <property type="match status" value="1"/>
</dbReference>
<evidence type="ECO:0000256" key="1">
    <source>
        <dbReference type="SAM" id="MobiDB-lite"/>
    </source>
</evidence>
<accession>A0A6L9Q828</accession>